<keyword evidence="1" id="KW-0732">Signal</keyword>
<evidence type="ECO:0000256" key="1">
    <source>
        <dbReference type="SAM" id="SignalP"/>
    </source>
</evidence>
<evidence type="ECO:0000313" key="3">
    <source>
        <dbReference type="Proteomes" id="UP000249061"/>
    </source>
</evidence>
<name>A0A2W5TGQ2_9BACT</name>
<protein>
    <submittedName>
        <fullName evidence="2">Uncharacterized protein</fullName>
    </submittedName>
</protein>
<organism evidence="2 3">
    <name type="scientific">Archangium gephyra</name>
    <dbReference type="NCBI Taxonomy" id="48"/>
    <lineage>
        <taxon>Bacteria</taxon>
        <taxon>Pseudomonadati</taxon>
        <taxon>Myxococcota</taxon>
        <taxon>Myxococcia</taxon>
        <taxon>Myxococcales</taxon>
        <taxon>Cystobacterineae</taxon>
        <taxon>Archangiaceae</taxon>
        <taxon>Archangium</taxon>
    </lineage>
</organism>
<reference evidence="2 3" key="1">
    <citation type="submission" date="2017-08" db="EMBL/GenBank/DDBJ databases">
        <title>Infants hospitalized years apart are colonized by the same room-sourced microbial strains.</title>
        <authorList>
            <person name="Brooks B."/>
            <person name="Olm M.R."/>
            <person name="Firek B.A."/>
            <person name="Baker R."/>
            <person name="Thomas B.C."/>
            <person name="Morowitz M.J."/>
            <person name="Banfield J.F."/>
        </authorList>
    </citation>
    <scope>NUCLEOTIDE SEQUENCE [LARGE SCALE GENOMIC DNA]</scope>
    <source>
        <strain evidence="2">S2_003_000_R2_14</strain>
    </source>
</reference>
<dbReference type="EMBL" id="QFQP01000008">
    <property type="protein sequence ID" value="PZR13932.1"/>
    <property type="molecule type" value="Genomic_DNA"/>
</dbReference>
<dbReference type="AlphaFoldDB" id="A0A2W5TGQ2"/>
<sequence length="180" mass="18953">MLALVAALSAFAVSATVIVHETLEQMASHAPLIVRGRVTRSSAGWDATKRRIWTWTELAVTERIKGSVSGSVLLKQPGGEVGGIGQAVEGTAHFKEGEDVIVFLDRAPDEKGTWRVYGMSAGKIFITRVDGKEVAARDTSGLAFASSSGVIAPVGGFEVLGTVERFVDDLRGVVKKGGGK</sequence>
<proteinExistence type="predicted"/>
<gene>
    <name evidence="2" type="ORF">DI536_11415</name>
</gene>
<feature type="signal peptide" evidence="1">
    <location>
        <begin position="1"/>
        <end position="15"/>
    </location>
</feature>
<dbReference type="Proteomes" id="UP000249061">
    <property type="component" value="Unassembled WGS sequence"/>
</dbReference>
<evidence type="ECO:0000313" key="2">
    <source>
        <dbReference type="EMBL" id="PZR13932.1"/>
    </source>
</evidence>
<feature type="chain" id="PRO_5015903296" evidence="1">
    <location>
        <begin position="16"/>
        <end position="180"/>
    </location>
</feature>
<accession>A0A2W5TGQ2</accession>
<comment type="caution">
    <text evidence="2">The sequence shown here is derived from an EMBL/GenBank/DDBJ whole genome shotgun (WGS) entry which is preliminary data.</text>
</comment>